<gene>
    <name evidence="1" type="ORF">MML48_3g00001803</name>
</gene>
<accession>A0ACB9THS0</accession>
<reference evidence="1" key="1">
    <citation type="submission" date="2022-04" db="EMBL/GenBank/DDBJ databases">
        <title>Chromosome-scale genome assembly of Holotrichia oblita Faldermann.</title>
        <authorList>
            <person name="Rongchong L."/>
        </authorList>
    </citation>
    <scope>NUCLEOTIDE SEQUENCE</scope>
    <source>
        <strain evidence="1">81SQS9</strain>
    </source>
</reference>
<evidence type="ECO:0000313" key="1">
    <source>
        <dbReference type="EMBL" id="KAI4466329.1"/>
    </source>
</evidence>
<dbReference type="Proteomes" id="UP001056778">
    <property type="component" value="Chromosome 3"/>
</dbReference>
<proteinExistence type="predicted"/>
<comment type="caution">
    <text evidence="1">The sequence shown here is derived from an EMBL/GenBank/DDBJ whole genome shotgun (WGS) entry which is preliminary data.</text>
</comment>
<evidence type="ECO:0000313" key="2">
    <source>
        <dbReference type="Proteomes" id="UP001056778"/>
    </source>
</evidence>
<name>A0ACB9THS0_HOLOL</name>
<protein>
    <submittedName>
        <fullName evidence="1">Nuclear mitotic apparatus protein 1-related</fullName>
    </submittedName>
</protein>
<sequence>MDNPDTHIKKISLEDLSKDELVARCKNLLAIAQKAKQAKDVALEENNRLKEQLSKQQSFSSEEVIEKLTQQKVDLLTNLEELKSEKVRLDNKFSQCITQLQDAESKISDLDTANQSYKRRVDRLTEENEQLIIHLDGLEKQIEELKTVGLQQQQQLLALEKSNVQLTRANDNINQKLEENKNDSQTTELQNMLSVSLEELKYMKTENSKLNNNIKELEAKIKDNDEMLSLRDNDLVEKVRIIEQLQLDLDDFKSGEDRNELEKGIAELQKKLERSENIITNLKSDINNKNIEMEKNINLIDDLKTEVHKNKALVEKLNNDITNMNHKLTDNQIMSSGVASDLQNANEKLREKLKSYHSKIIKFAGDTKLLKQSKVDLLTTFKMYTSQVSEWKEQLDLLLDKIENHDRENKEILSENRMYKELIEKKTIELEELEQLRALNKSLTEEIVRLQRNKDEETDGAIRELEETISTLKEQFIGEKREFMETIAENESKQAELSRQFNECFENWKKVTEENDKLKLSINELNAEVEKSQQIRVKLESEIEALEAENNNLVEDGNNKVKMMRDDLTEENRQLQEDIMRLKDECKELQTNEDNLKIENKNLIAKLEELNAVMVPLQSELEINKKRLSDLENVNTTLKDQLKKVNRQEVELADKSKEEILSLVRKNNDLEANIQKLTNTPSFNKEVQTGTDLCNLEEIISSLKRENTELLSEMNEMNQALKERGGTISKQEAHFDEIIKKLQNYEAQLKGNKDVLSKRDDIIESLKQEINALKITNKSRNVEILDNSNKKDEEINRLRSEIQELRDQQQSDIHYAESENMSTSTISKAEDMNRMKDLDSSWEERYGKLRNFALKLKGKIRDLTADLQKEQSEKADLHQKHAKTIQTFQQQIDKLQDELEINKSDCKQYLKKLDTVALEVSKNKKELAQNEEVISQLKSEIDGLNKEKINTDNWKKQVSAKIQALKKELEANNLLKKEFENKINKLNVELESKDKALKHEIEKHNQTKTVLQESNNECKKQSVLNLEMQDYERSVKELSQKIDKKQELINKLKTQLETQKTSYNNLKEVNQEMDENLKLWEDKFDKINSENEFNKKKLSEFENNLSEKDNKLQDLTYAIENIRSDNEELSTQLSKSIAEHQKISNSLREECDTLKSRNMGLEQSLREVKDQLKMKEQEFSEMKKEYDGYKVRAQSVLRQNQNRDLGAEEKLTEEAASLRAQVDILTTQLNDIRSTLDKTNSNSDKLQSERDELSERIKCLELSIENHKESFEQLNTKHQQTLSEHAETIRGLKIHSDTLAQCYRQQITEQESRHNREIIELQSKVDRGGTPLESTTIIPTMQREEGEGSESVDSVPNNSIQPLPLDKLLSNETEHEVSNMRKQLIEHESKLGHLTALLADTEQDLAKYVQLNKVLKEEIRRQQRSTEREKHAQNLEYMKNVVFKFITLGNGDERSRLIPVLNTILKLSPEECQKLHNVAKGEKGWSNYLPLSWGSPNKPQ</sequence>
<organism evidence="1 2">
    <name type="scientific">Holotrichia oblita</name>
    <name type="common">Chafer beetle</name>
    <dbReference type="NCBI Taxonomy" id="644536"/>
    <lineage>
        <taxon>Eukaryota</taxon>
        <taxon>Metazoa</taxon>
        <taxon>Ecdysozoa</taxon>
        <taxon>Arthropoda</taxon>
        <taxon>Hexapoda</taxon>
        <taxon>Insecta</taxon>
        <taxon>Pterygota</taxon>
        <taxon>Neoptera</taxon>
        <taxon>Endopterygota</taxon>
        <taxon>Coleoptera</taxon>
        <taxon>Polyphaga</taxon>
        <taxon>Scarabaeiformia</taxon>
        <taxon>Scarabaeidae</taxon>
        <taxon>Melolonthinae</taxon>
        <taxon>Holotrichia</taxon>
    </lineage>
</organism>
<keyword evidence="2" id="KW-1185">Reference proteome</keyword>
<dbReference type="EMBL" id="CM043017">
    <property type="protein sequence ID" value="KAI4466329.1"/>
    <property type="molecule type" value="Genomic_DNA"/>
</dbReference>